<evidence type="ECO:0000313" key="2">
    <source>
        <dbReference type="EMBL" id="VFU57851.1"/>
    </source>
</evidence>
<feature type="region of interest" description="Disordered" evidence="1">
    <location>
        <begin position="48"/>
        <end position="90"/>
    </location>
</feature>
<gene>
    <name evidence="2" type="ORF">SVIM_LOCUS419132</name>
</gene>
<evidence type="ECO:0000256" key="1">
    <source>
        <dbReference type="SAM" id="MobiDB-lite"/>
    </source>
</evidence>
<feature type="compositionally biased region" description="Basic and acidic residues" evidence="1">
    <location>
        <begin position="48"/>
        <end position="62"/>
    </location>
</feature>
<reference evidence="2" key="1">
    <citation type="submission" date="2019-03" db="EMBL/GenBank/DDBJ databases">
        <authorList>
            <person name="Mank J."/>
            <person name="Almeida P."/>
        </authorList>
    </citation>
    <scope>NUCLEOTIDE SEQUENCE</scope>
    <source>
        <strain evidence="2">78183</strain>
    </source>
</reference>
<accession>A0A6N2MTY2</accession>
<name>A0A6N2MTY2_SALVM</name>
<dbReference type="AlphaFoldDB" id="A0A6N2MTY2"/>
<organism evidence="2">
    <name type="scientific">Salix viminalis</name>
    <name type="common">Common osier</name>
    <name type="synonym">Basket willow</name>
    <dbReference type="NCBI Taxonomy" id="40686"/>
    <lineage>
        <taxon>Eukaryota</taxon>
        <taxon>Viridiplantae</taxon>
        <taxon>Streptophyta</taxon>
        <taxon>Embryophyta</taxon>
        <taxon>Tracheophyta</taxon>
        <taxon>Spermatophyta</taxon>
        <taxon>Magnoliopsida</taxon>
        <taxon>eudicotyledons</taxon>
        <taxon>Gunneridae</taxon>
        <taxon>Pentapetalae</taxon>
        <taxon>rosids</taxon>
        <taxon>fabids</taxon>
        <taxon>Malpighiales</taxon>
        <taxon>Salicaceae</taxon>
        <taxon>Saliceae</taxon>
        <taxon>Salix</taxon>
    </lineage>
</organism>
<protein>
    <submittedName>
        <fullName evidence="2">Uncharacterized protein</fullName>
    </submittedName>
</protein>
<dbReference type="EMBL" id="CAADRP010001963">
    <property type="protein sequence ID" value="VFU57851.1"/>
    <property type="molecule type" value="Genomic_DNA"/>
</dbReference>
<proteinExistence type="predicted"/>
<sequence>MIDRERGVAELLEQLMVVVEFGRAFSAFVFRICVFIYRVGSPDSIPRRERIKATNREDDPNRSRILKGTTPSAGTGEGLSLDSEVLEATD</sequence>